<name>A0A8J5YFQ5_9ROSI</name>
<proteinExistence type="predicted"/>
<protein>
    <submittedName>
        <fullName evidence="1">Uncharacterized protein</fullName>
    </submittedName>
</protein>
<dbReference type="AlphaFoldDB" id="A0A8J5YFQ5"/>
<sequence>MNNWWGIFLCKDLEAHVFSELLAEVSMKEVCHFVFSMSPLKAPRWIVSMLKFTKLIGS</sequence>
<organism evidence="1 2">
    <name type="scientific">Gossypium anomalum</name>
    <dbReference type="NCBI Taxonomy" id="47600"/>
    <lineage>
        <taxon>Eukaryota</taxon>
        <taxon>Viridiplantae</taxon>
        <taxon>Streptophyta</taxon>
        <taxon>Embryophyta</taxon>
        <taxon>Tracheophyta</taxon>
        <taxon>Spermatophyta</taxon>
        <taxon>Magnoliopsida</taxon>
        <taxon>eudicotyledons</taxon>
        <taxon>Gunneridae</taxon>
        <taxon>Pentapetalae</taxon>
        <taxon>rosids</taxon>
        <taxon>malvids</taxon>
        <taxon>Malvales</taxon>
        <taxon>Malvaceae</taxon>
        <taxon>Malvoideae</taxon>
        <taxon>Gossypium</taxon>
    </lineage>
</organism>
<dbReference type="Proteomes" id="UP000701853">
    <property type="component" value="Chromosome 7"/>
</dbReference>
<reference evidence="1 2" key="1">
    <citation type="journal article" date="2021" name="bioRxiv">
        <title>The Gossypium anomalum genome as a resource for cotton improvement and evolutionary analysis of hybrid incompatibility.</title>
        <authorList>
            <person name="Grover C.E."/>
            <person name="Yuan D."/>
            <person name="Arick M.A."/>
            <person name="Miller E.R."/>
            <person name="Hu G."/>
            <person name="Peterson D.G."/>
            <person name="Wendel J.F."/>
            <person name="Udall J.A."/>
        </authorList>
    </citation>
    <scope>NUCLEOTIDE SEQUENCE [LARGE SCALE GENOMIC DNA]</scope>
    <source>
        <strain evidence="1">JFW-Udall</strain>
        <tissue evidence="1">Leaf</tissue>
    </source>
</reference>
<keyword evidence="2" id="KW-1185">Reference proteome</keyword>
<gene>
    <name evidence="1" type="ORF">CXB51_016209</name>
</gene>
<evidence type="ECO:0000313" key="2">
    <source>
        <dbReference type="Proteomes" id="UP000701853"/>
    </source>
</evidence>
<evidence type="ECO:0000313" key="1">
    <source>
        <dbReference type="EMBL" id="KAG8488478.1"/>
    </source>
</evidence>
<accession>A0A8J5YFQ5</accession>
<comment type="caution">
    <text evidence="1">The sequence shown here is derived from an EMBL/GenBank/DDBJ whole genome shotgun (WGS) entry which is preliminary data.</text>
</comment>
<dbReference type="EMBL" id="JAHUZN010000007">
    <property type="protein sequence ID" value="KAG8488478.1"/>
    <property type="molecule type" value="Genomic_DNA"/>
</dbReference>